<dbReference type="PANTHER" id="PTHR43798">
    <property type="entry name" value="MONOACYLGLYCEROL LIPASE"/>
    <property type="match status" value="1"/>
</dbReference>
<sequence length="270" mass="29664">MADLSHTDFEVAVPGGAIHAELYGEAPTIAFIHGLSGSTPDWDRIWRALPEGMSGLRIDLRDHGRSRAEPGVSYSAADDLAAVLDAARVDRCAVVGMSHGGAVAANFAIEHPDRTSSLILISPALFGWEWSDEWRADFRPIIAHARAGDLETAKRLWWNHPLFEKVRERPEAAELAESIARFDGRPWLRDDHRRVLPDVERLHLIKAPSLLLSGTQDVAEFRLIADLIASTIPDLCRIDVPGAGHMLTLEAPERAAAEISRFLDPTQSPG</sequence>
<dbReference type="Gene3D" id="3.40.50.1820">
    <property type="entry name" value="alpha/beta hydrolase"/>
    <property type="match status" value="1"/>
</dbReference>
<dbReference type="Pfam" id="PF00561">
    <property type="entry name" value="Abhydrolase_1"/>
    <property type="match status" value="1"/>
</dbReference>
<keyword evidence="3" id="KW-1185">Reference proteome</keyword>
<feature type="domain" description="AB hydrolase-1" evidence="1">
    <location>
        <begin position="27"/>
        <end position="252"/>
    </location>
</feature>
<protein>
    <submittedName>
        <fullName evidence="2">Alpha/beta fold hydrolase</fullName>
    </submittedName>
</protein>
<dbReference type="KEGG" id="spzr:G5C33_13780"/>
<dbReference type="RefSeq" id="WP_165327757.1">
    <property type="nucleotide sequence ID" value="NZ_CP049109.1"/>
</dbReference>
<evidence type="ECO:0000313" key="3">
    <source>
        <dbReference type="Proteomes" id="UP000501568"/>
    </source>
</evidence>
<evidence type="ECO:0000313" key="2">
    <source>
        <dbReference type="EMBL" id="QIG80749.1"/>
    </source>
</evidence>
<proteinExistence type="predicted"/>
<dbReference type="GO" id="GO:0016020">
    <property type="term" value="C:membrane"/>
    <property type="evidence" value="ECO:0007669"/>
    <property type="project" value="TreeGrafter"/>
</dbReference>
<organism evidence="2 3">
    <name type="scientific">Stakelama tenebrarum</name>
    <dbReference type="NCBI Taxonomy" id="2711215"/>
    <lineage>
        <taxon>Bacteria</taxon>
        <taxon>Pseudomonadati</taxon>
        <taxon>Pseudomonadota</taxon>
        <taxon>Alphaproteobacteria</taxon>
        <taxon>Sphingomonadales</taxon>
        <taxon>Sphingomonadaceae</taxon>
        <taxon>Stakelama</taxon>
    </lineage>
</organism>
<dbReference type="EMBL" id="CP049109">
    <property type="protein sequence ID" value="QIG80749.1"/>
    <property type="molecule type" value="Genomic_DNA"/>
</dbReference>
<keyword evidence="2" id="KW-0378">Hydrolase</keyword>
<name>A0A6G6Y763_9SPHN</name>
<gene>
    <name evidence="2" type="ORF">G5C33_13780</name>
</gene>
<accession>A0A6G6Y763</accession>
<dbReference type="GO" id="GO:0016787">
    <property type="term" value="F:hydrolase activity"/>
    <property type="evidence" value="ECO:0007669"/>
    <property type="project" value="UniProtKB-KW"/>
</dbReference>
<dbReference type="AlphaFoldDB" id="A0A6G6Y763"/>
<reference evidence="2 3" key="1">
    <citation type="submission" date="2020-02" db="EMBL/GenBank/DDBJ databases">
        <authorList>
            <person name="Zheng R.K."/>
            <person name="Sun C.M."/>
        </authorList>
    </citation>
    <scope>NUCLEOTIDE SEQUENCE [LARGE SCALE GENOMIC DNA]</scope>
    <source>
        <strain evidence="3">zrk23</strain>
    </source>
</reference>
<evidence type="ECO:0000259" key="1">
    <source>
        <dbReference type="Pfam" id="PF00561"/>
    </source>
</evidence>
<dbReference type="SUPFAM" id="SSF53474">
    <property type="entry name" value="alpha/beta-Hydrolases"/>
    <property type="match status" value="1"/>
</dbReference>
<dbReference type="InterPro" id="IPR050266">
    <property type="entry name" value="AB_hydrolase_sf"/>
</dbReference>
<dbReference type="PANTHER" id="PTHR43798:SF33">
    <property type="entry name" value="HYDROLASE, PUTATIVE (AFU_ORTHOLOGUE AFUA_2G14860)-RELATED"/>
    <property type="match status" value="1"/>
</dbReference>
<dbReference type="InterPro" id="IPR000073">
    <property type="entry name" value="AB_hydrolase_1"/>
</dbReference>
<dbReference type="Proteomes" id="UP000501568">
    <property type="component" value="Chromosome"/>
</dbReference>
<dbReference type="InterPro" id="IPR029058">
    <property type="entry name" value="AB_hydrolase_fold"/>
</dbReference>
<dbReference type="PRINTS" id="PR00111">
    <property type="entry name" value="ABHYDROLASE"/>
</dbReference>